<gene>
    <name evidence="3" type="ORF">ROE7235_01077</name>
</gene>
<dbReference type="InterPro" id="IPR033900">
    <property type="entry name" value="Gram_neg_porin_domain"/>
</dbReference>
<dbReference type="OrthoDB" id="7326315at2"/>
<keyword evidence="4" id="KW-1185">Reference proteome</keyword>
<dbReference type="Pfam" id="PF13609">
    <property type="entry name" value="Porin_4"/>
    <property type="match status" value="1"/>
</dbReference>
<proteinExistence type="predicted"/>
<reference evidence="4" key="1">
    <citation type="submission" date="2018-08" db="EMBL/GenBank/DDBJ databases">
        <authorList>
            <person name="Rodrigo-Torres L."/>
            <person name="Arahal R. D."/>
            <person name="Lucena T."/>
        </authorList>
    </citation>
    <scope>NUCLEOTIDE SEQUENCE [LARGE SCALE GENOMIC DNA]</scope>
    <source>
        <strain evidence="4">CECT 7235</strain>
    </source>
</reference>
<organism evidence="3 4">
    <name type="scientific">Roseinatronobacter ekhonensis</name>
    <dbReference type="NCBI Taxonomy" id="254356"/>
    <lineage>
        <taxon>Bacteria</taxon>
        <taxon>Pseudomonadati</taxon>
        <taxon>Pseudomonadota</taxon>
        <taxon>Alphaproteobacteria</taxon>
        <taxon>Rhodobacterales</taxon>
        <taxon>Paracoccaceae</taxon>
        <taxon>Roseinatronobacter</taxon>
    </lineage>
</organism>
<evidence type="ECO:0000256" key="1">
    <source>
        <dbReference type="SAM" id="SignalP"/>
    </source>
</evidence>
<dbReference type="InterPro" id="IPR023614">
    <property type="entry name" value="Porin_dom_sf"/>
</dbReference>
<dbReference type="GO" id="GO:0016020">
    <property type="term" value="C:membrane"/>
    <property type="evidence" value="ECO:0007669"/>
    <property type="project" value="InterPro"/>
</dbReference>
<feature type="chain" id="PRO_5017353617" evidence="1">
    <location>
        <begin position="21"/>
        <end position="280"/>
    </location>
</feature>
<keyword evidence="1" id="KW-0732">Signal</keyword>
<feature type="signal peptide" evidence="1">
    <location>
        <begin position="1"/>
        <end position="20"/>
    </location>
</feature>
<dbReference type="GO" id="GO:0015288">
    <property type="term" value="F:porin activity"/>
    <property type="evidence" value="ECO:0007669"/>
    <property type="project" value="InterPro"/>
</dbReference>
<dbReference type="SUPFAM" id="SSF56935">
    <property type="entry name" value="Porins"/>
    <property type="match status" value="1"/>
</dbReference>
<evidence type="ECO:0000259" key="2">
    <source>
        <dbReference type="Pfam" id="PF13609"/>
    </source>
</evidence>
<dbReference type="Proteomes" id="UP000272908">
    <property type="component" value="Unassembled WGS sequence"/>
</dbReference>
<accession>A0A3B0MC80</accession>
<evidence type="ECO:0000313" key="4">
    <source>
        <dbReference type="Proteomes" id="UP000272908"/>
    </source>
</evidence>
<feature type="domain" description="Porin" evidence="2">
    <location>
        <begin position="7"/>
        <end position="262"/>
    </location>
</feature>
<dbReference type="Gene3D" id="2.40.160.10">
    <property type="entry name" value="Porin"/>
    <property type="match status" value="1"/>
</dbReference>
<evidence type="ECO:0000313" key="3">
    <source>
        <dbReference type="EMBL" id="SUZ31338.1"/>
    </source>
</evidence>
<dbReference type="EMBL" id="UIHC01000007">
    <property type="protein sequence ID" value="SUZ31338.1"/>
    <property type="molecule type" value="Genomic_DNA"/>
</dbReference>
<name>A0A3B0MC80_9RHOB</name>
<dbReference type="RefSeq" id="WP_121093627.1">
    <property type="nucleotide sequence ID" value="NZ_UIHC01000007.1"/>
</dbReference>
<protein>
    <submittedName>
        <fullName evidence="3">Porin</fullName>
    </submittedName>
</protein>
<dbReference type="AlphaFoldDB" id="A0A3B0MC80"/>
<sequence>MKKLLLATTALAMSAGYAAADVALSGDARMGIVYNGSLARELSFTSRARVTFTLSGETDGGLAFGGSFRADNAVGASAGTAGSVFISGTFGRLTMGDTAGAAEFIVGDLAGVGLTGLGDLNNNFYISNNPAIFRPTARYDYTMDGLTVALSVENPATALFAYSIGASYAMNGFSAGIGYEQIDGGDDHVIAFLGAEFEGIEGKVTYGESGGADQFGVSITGSFDATTVTAFGRQDFVGDTHYGLGASYDLGGGASLVGGVVRNGSLGGFTTADFGLSFSF</sequence>